<dbReference type="Proteomes" id="UP000002109">
    <property type="component" value="Segment"/>
</dbReference>
<evidence type="ECO:0000313" key="3">
    <source>
        <dbReference type="Proteomes" id="UP000002109"/>
    </source>
</evidence>
<protein>
    <submittedName>
        <fullName evidence="2">Structural protein</fullName>
    </submittedName>
</protein>
<name>Q6KF03_9VIRU</name>
<organism evidence="2 3">
    <name type="scientific">Chlamydia phage 3</name>
    <dbReference type="NCBI Taxonomy" id="225067"/>
    <lineage>
        <taxon>Viruses</taxon>
        <taxon>Monodnaviria</taxon>
        <taxon>Sangervirae</taxon>
        <taxon>Phixviricota</taxon>
        <taxon>Malgrandaviricetes</taxon>
        <taxon>Petitvirales</taxon>
        <taxon>Microviridae</taxon>
        <taxon>Gokushovirinae</taxon>
        <taxon>Chlamydiamicrovirus</taxon>
        <taxon>Chlamydiamicrovirus Chp2</taxon>
    </lineage>
</organism>
<dbReference type="EMBL" id="AJ550635">
    <property type="protein sequence ID" value="CAD79480.1"/>
    <property type="molecule type" value="Genomic_DNA"/>
</dbReference>
<sequence>MNPEQLTNTLGSAVSGVAQGLSFLPGIASGVLGYLGAQKQNATAKQIAREQMAFQERMSNTAYQRAMEDMKKAGLNPMLAFSKGGASSPAGASWSPNNPVESAMNSGLAVQRLTYERKKMQAELQNLREQNRLIRNQAIREGYLAERDKYMRVAGVPVATEMLDRTSGLISSSARAFKNLFSRKGR</sequence>
<proteinExistence type="predicted"/>
<reference evidence="2" key="1">
    <citation type="submission" date="2003-03" db="EMBL/GenBank/DDBJ databases">
        <title>Diversity and host range in the Chlamydiaphages.</title>
        <authorList>
            <person name="Garner S.A."/>
            <person name="Everson J.S."/>
            <person name="Lambden P.R."/>
            <person name="Fane B.A."/>
            <person name="Clarke I.N."/>
        </authorList>
    </citation>
    <scope>NUCLEOTIDE SEQUENCE [LARGE SCALE GENOMIC DNA]</scope>
</reference>
<accession>Q6KF03</accession>
<keyword evidence="1" id="KW-0175">Coiled coil</keyword>
<feature type="coiled-coil region" evidence="1">
    <location>
        <begin position="110"/>
        <end position="137"/>
    </location>
</feature>
<evidence type="ECO:0000256" key="1">
    <source>
        <dbReference type="SAM" id="Coils"/>
    </source>
</evidence>
<evidence type="ECO:0000313" key="2">
    <source>
        <dbReference type="EMBL" id="CAD79480.1"/>
    </source>
</evidence>